<keyword evidence="3" id="KW-1185">Reference proteome</keyword>
<feature type="coiled-coil region" evidence="1">
    <location>
        <begin position="565"/>
        <end position="663"/>
    </location>
</feature>
<evidence type="ECO:0000256" key="1">
    <source>
        <dbReference type="SAM" id="Coils"/>
    </source>
</evidence>
<name>A0A1Q9CSX8_SYMMI</name>
<feature type="coiled-coil region" evidence="1">
    <location>
        <begin position="15"/>
        <end position="87"/>
    </location>
</feature>
<evidence type="ECO:0000313" key="3">
    <source>
        <dbReference type="Proteomes" id="UP000186817"/>
    </source>
</evidence>
<feature type="non-terminal residue" evidence="2">
    <location>
        <position position="666"/>
    </location>
</feature>
<evidence type="ECO:0000313" key="2">
    <source>
        <dbReference type="EMBL" id="OLP86010.1"/>
    </source>
</evidence>
<gene>
    <name evidence="2" type="ORF">AK812_SmicGene32933</name>
</gene>
<dbReference type="OrthoDB" id="10373390at2759"/>
<feature type="coiled-coil region" evidence="1">
    <location>
        <begin position="268"/>
        <end position="302"/>
    </location>
</feature>
<feature type="coiled-coil region" evidence="1">
    <location>
        <begin position="343"/>
        <end position="391"/>
    </location>
</feature>
<accession>A0A1Q9CSX8</accession>
<feature type="coiled-coil region" evidence="1">
    <location>
        <begin position="116"/>
        <end position="235"/>
    </location>
</feature>
<comment type="caution">
    <text evidence="2">The sequence shown here is derived from an EMBL/GenBank/DDBJ whole genome shotgun (WGS) entry which is preliminary data.</text>
</comment>
<proteinExistence type="predicted"/>
<protein>
    <submittedName>
        <fullName evidence="2">Uncharacterized protein</fullName>
    </submittedName>
</protein>
<organism evidence="2 3">
    <name type="scientific">Symbiodinium microadriaticum</name>
    <name type="common">Dinoflagellate</name>
    <name type="synonym">Zooxanthella microadriatica</name>
    <dbReference type="NCBI Taxonomy" id="2951"/>
    <lineage>
        <taxon>Eukaryota</taxon>
        <taxon>Sar</taxon>
        <taxon>Alveolata</taxon>
        <taxon>Dinophyceae</taxon>
        <taxon>Suessiales</taxon>
        <taxon>Symbiodiniaceae</taxon>
        <taxon>Symbiodinium</taxon>
    </lineage>
</organism>
<keyword evidence="1" id="KW-0175">Coiled coil</keyword>
<sequence length="666" mass="73012">MRRKRQPPCPIPQVLNWYHEELLSTQDELDEAQKELDEQRCEGDVQFKELLGSRRKEESFRAMEAKLADCEEELESCHERLKEEIAEQSIYGVLKMKLAEAEKLQQEVNGTLRLENDDLAFDVRELRAELASAQRMVTEESASLRVSQQEAAALGDALERAEGEVLGRAASTDKDSMLAAQLQETRLELAAMTSEVSAHQAQAKRTQGSSAAAEIAEATEALVQSRADVEAAAKQEWRAVEAFDRLADVSKELEHVKSLAAAERSRHDEALAAAAADAERRLASAERQEAALAAQLRSAAAARESADSRLALAEAKIATAASVERCVEDDKLEAKLAEAASARERVATELAEARDLSASLRREMREEATAKQRADQRLEQAEELSRALSSKSAVAVAAKAAAEVSEIASAKVRLVPESFRRIKLKQGLDWSRFWLLLVVQCVAYEYKVGVKNASRKLAKAAIEKAHGVNTNGSFGYLVVDSHARDLNASGNAQIPECEHRRELPPAAPMVLAEAARALRKAANISVFTVALSPTTNRDVWGCLCFTLCPSGKKAHKIYVPALAQLLELDEERLDLQRQLEREGRRRSSLSLRLDEAQQDAEGSGGKLAAALAARQAAESRLSAAEASLRSLEASLAHAEDARNVKLQVRLRDVTELAERLRSEPLG</sequence>
<reference evidence="2 3" key="1">
    <citation type="submission" date="2016-02" db="EMBL/GenBank/DDBJ databases">
        <title>Genome analysis of coral dinoflagellate symbionts highlights evolutionary adaptations to a symbiotic lifestyle.</title>
        <authorList>
            <person name="Aranda M."/>
            <person name="Li Y."/>
            <person name="Liew Y.J."/>
            <person name="Baumgarten S."/>
            <person name="Simakov O."/>
            <person name="Wilson M."/>
            <person name="Piel J."/>
            <person name="Ashoor H."/>
            <person name="Bougouffa S."/>
            <person name="Bajic V.B."/>
            <person name="Ryu T."/>
            <person name="Ravasi T."/>
            <person name="Bayer T."/>
            <person name="Micklem G."/>
            <person name="Kim H."/>
            <person name="Bhak J."/>
            <person name="Lajeunesse T.C."/>
            <person name="Voolstra C.R."/>
        </authorList>
    </citation>
    <scope>NUCLEOTIDE SEQUENCE [LARGE SCALE GENOMIC DNA]</scope>
    <source>
        <strain evidence="2 3">CCMP2467</strain>
    </source>
</reference>
<dbReference type="AlphaFoldDB" id="A0A1Q9CSX8"/>
<dbReference type="EMBL" id="LSRX01000941">
    <property type="protein sequence ID" value="OLP86010.1"/>
    <property type="molecule type" value="Genomic_DNA"/>
</dbReference>
<dbReference type="Proteomes" id="UP000186817">
    <property type="component" value="Unassembled WGS sequence"/>
</dbReference>